<gene>
    <name evidence="5" type="ORF">EUTSA_v10003081mg</name>
</gene>
<dbReference type="SUPFAM" id="SSF54001">
    <property type="entry name" value="Cysteine proteinases"/>
    <property type="match status" value="1"/>
</dbReference>
<dbReference type="GO" id="GO:0006508">
    <property type="term" value="P:proteolysis"/>
    <property type="evidence" value="ECO:0007669"/>
    <property type="project" value="UniProtKB-KW"/>
</dbReference>
<keyword evidence="2" id="KW-0645">Protease</keyword>
<evidence type="ECO:0000313" key="6">
    <source>
        <dbReference type="Proteomes" id="UP000030689"/>
    </source>
</evidence>
<dbReference type="EMBL" id="KI517609">
    <property type="protein sequence ID" value="ESQ36870.1"/>
    <property type="molecule type" value="Genomic_DNA"/>
</dbReference>
<dbReference type="AlphaFoldDB" id="V4KGF7"/>
<dbReference type="GO" id="GO:0008234">
    <property type="term" value="F:cysteine-type peptidase activity"/>
    <property type="evidence" value="ECO:0007669"/>
    <property type="project" value="InterPro"/>
</dbReference>
<dbReference type="InterPro" id="IPR003653">
    <property type="entry name" value="Peptidase_C48_C"/>
</dbReference>
<dbReference type="InterPro" id="IPR038765">
    <property type="entry name" value="Papain-like_cys_pep_sf"/>
</dbReference>
<evidence type="ECO:0000313" key="5">
    <source>
        <dbReference type="EMBL" id="ESQ36870.1"/>
    </source>
</evidence>
<evidence type="ECO:0000256" key="2">
    <source>
        <dbReference type="ARBA" id="ARBA00022670"/>
    </source>
</evidence>
<keyword evidence="6" id="KW-1185">Reference proteome</keyword>
<sequence>MDAVMYLFRENTTFRRWIPDRVAFMNCLFAEQIIGEYRKFLAFQEVQAPKDKKHLKVVPYSVLYTPMKPKINKSQNDCGVYALKFIECHLFGHSFTMLDDENIKMARLKIVCDLWHAAQDPVLIERMSRYEPTPATESEIVEL</sequence>
<proteinExistence type="inferred from homology"/>
<dbReference type="KEGG" id="eus:EUTSA_v10003081mg"/>
<keyword evidence="3" id="KW-0378">Hydrolase</keyword>
<reference evidence="5 6" key="1">
    <citation type="journal article" date="2013" name="Front. Plant Sci.">
        <title>The Reference Genome of the Halophytic Plant Eutrema salsugineum.</title>
        <authorList>
            <person name="Yang R."/>
            <person name="Jarvis D.E."/>
            <person name="Chen H."/>
            <person name="Beilstein M.A."/>
            <person name="Grimwood J."/>
            <person name="Jenkins J."/>
            <person name="Shu S."/>
            <person name="Prochnik S."/>
            <person name="Xin M."/>
            <person name="Ma C."/>
            <person name="Schmutz J."/>
            <person name="Wing R.A."/>
            <person name="Mitchell-Olds T."/>
            <person name="Schumaker K.S."/>
            <person name="Wang X."/>
        </authorList>
    </citation>
    <scope>NUCLEOTIDE SEQUENCE [LARGE SCALE GENOMIC DNA]</scope>
</reference>
<dbReference type="Gramene" id="ESQ36870">
    <property type="protein sequence ID" value="ESQ36870"/>
    <property type="gene ID" value="EUTSA_v10003081mg"/>
</dbReference>
<dbReference type="Gene3D" id="3.40.395.10">
    <property type="entry name" value="Adenoviral Proteinase, Chain A"/>
    <property type="match status" value="1"/>
</dbReference>
<organism evidence="5 6">
    <name type="scientific">Eutrema salsugineum</name>
    <name type="common">Saltwater cress</name>
    <name type="synonym">Sisymbrium salsugineum</name>
    <dbReference type="NCBI Taxonomy" id="72664"/>
    <lineage>
        <taxon>Eukaryota</taxon>
        <taxon>Viridiplantae</taxon>
        <taxon>Streptophyta</taxon>
        <taxon>Embryophyta</taxon>
        <taxon>Tracheophyta</taxon>
        <taxon>Spermatophyta</taxon>
        <taxon>Magnoliopsida</taxon>
        <taxon>eudicotyledons</taxon>
        <taxon>Gunneridae</taxon>
        <taxon>Pentapetalae</taxon>
        <taxon>rosids</taxon>
        <taxon>malvids</taxon>
        <taxon>Brassicales</taxon>
        <taxon>Brassicaceae</taxon>
        <taxon>Eutremeae</taxon>
        <taxon>Eutrema</taxon>
    </lineage>
</organism>
<name>V4KGF7_EUTSA</name>
<evidence type="ECO:0000259" key="4">
    <source>
        <dbReference type="Pfam" id="PF02902"/>
    </source>
</evidence>
<dbReference type="Proteomes" id="UP000030689">
    <property type="component" value="Unassembled WGS sequence"/>
</dbReference>
<evidence type="ECO:0000256" key="1">
    <source>
        <dbReference type="ARBA" id="ARBA00005234"/>
    </source>
</evidence>
<accession>V4KGF7</accession>
<dbReference type="Pfam" id="PF02902">
    <property type="entry name" value="Peptidase_C48"/>
    <property type="match status" value="1"/>
</dbReference>
<dbReference type="OMA" id="TFRRWIP"/>
<feature type="domain" description="Ubiquitin-like protease family profile" evidence="4">
    <location>
        <begin position="56"/>
        <end position="111"/>
    </location>
</feature>
<protein>
    <recommendedName>
        <fullName evidence="4">Ubiquitin-like protease family profile domain-containing protein</fullName>
    </recommendedName>
</protein>
<comment type="similarity">
    <text evidence="1">Belongs to the peptidase C48 family.</text>
</comment>
<evidence type="ECO:0000256" key="3">
    <source>
        <dbReference type="ARBA" id="ARBA00022801"/>
    </source>
</evidence>